<dbReference type="EMBL" id="BOOJ01000029">
    <property type="protein sequence ID" value="GIH92877.1"/>
    <property type="molecule type" value="Genomic_DNA"/>
</dbReference>
<proteinExistence type="predicted"/>
<dbReference type="AlphaFoldDB" id="A0A8J3SH60"/>
<name>A0A8J3SH60_9ACTN</name>
<gene>
    <name evidence="1" type="ORF">Psi01_35070</name>
</gene>
<dbReference type="Proteomes" id="UP000619788">
    <property type="component" value="Unassembled WGS sequence"/>
</dbReference>
<accession>A0A8J3SH60</accession>
<keyword evidence="2" id="KW-1185">Reference proteome</keyword>
<protein>
    <submittedName>
        <fullName evidence="1">Uncharacterized protein</fullName>
    </submittedName>
</protein>
<organism evidence="1 2">
    <name type="scientific">Planobispora siamensis</name>
    <dbReference type="NCBI Taxonomy" id="936338"/>
    <lineage>
        <taxon>Bacteria</taxon>
        <taxon>Bacillati</taxon>
        <taxon>Actinomycetota</taxon>
        <taxon>Actinomycetes</taxon>
        <taxon>Streptosporangiales</taxon>
        <taxon>Streptosporangiaceae</taxon>
        <taxon>Planobispora</taxon>
    </lineage>
</organism>
<comment type="caution">
    <text evidence="1">The sequence shown here is derived from an EMBL/GenBank/DDBJ whole genome shotgun (WGS) entry which is preliminary data.</text>
</comment>
<reference evidence="1 2" key="1">
    <citation type="submission" date="2021-01" db="EMBL/GenBank/DDBJ databases">
        <title>Whole genome shotgun sequence of Planobispora siamensis NBRC 107568.</title>
        <authorList>
            <person name="Komaki H."/>
            <person name="Tamura T."/>
        </authorList>
    </citation>
    <scope>NUCLEOTIDE SEQUENCE [LARGE SCALE GENOMIC DNA]</scope>
    <source>
        <strain evidence="1 2">NBRC 107568</strain>
    </source>
</reference>
<evidence type="ECO:0000313" key="2">
    <source>
        <dbReference type="Proteomes" id="UP000619788"/>
    </source>
</evidence>
<evidence type="ECO:0000313" key="1">
    <source>
        <dbReference type="EMBL" id="GIH92877.1"/>
    </source>
</evidence>
<sequence length="90" mass="9838">MKSGRGLQAGKVALRWRRLAGGPAAAATECRPMSALTRQAVIGPAPFSGWLTGGQPTPLPPGRMRRWQSMAIARAPLLTQVRRGHKLWRR</sequence>